<evidence type="ECO:0000313" key="3">
    <source>
        <dbReference type="Proteomes" id="UP000824263"/>
    </source>
</evidence>
<dbReference type="Proteomes" id="UP000824263">
    <property type="component" value="Unassembled WGS sequence"/>
</dbReference>
<organism evidence="2 3">
    <name type="scientific">Candidatus Dorea gallistercoris</name>
    <dbReference type="NCBI Taxonomy" id="2838542"/>
    <lineage>
        <taxon>Bacteria</taxon>
        <taxon>Bacillati</taxon>
        <taxon>Bacillota</taxon>
        <taxon>Clostridia</taxon>
        <taxon>Lachnospirales</taxon>
        <taxon>Lachnospiraceae</taxon>
        <taxon>Dorea</taxon>
    </lineage>
</organism>
<evidence type="ECO:0000313" key="2">
    <source>
        <dbReference type="EMBL" id="HIW84313.1"/>
    </source>
</evidence>
<dbReference type="AlphaFoldDB" id="A0A9D1UEG4"/>
<evidence type="ECO:0000259" key="1">
    <source>
        <dbReference type="Pfam" id="PF04754"/>
    </source>
</evidence>
<sequence length="365" mass="42750">MKDGRRKDAKTRNQENQIPNATLKDSSAKLIFDDHVLCAQFLRDYVDVGLLKDVRPEDIEDISERFLWLWQENRESDSVKKIHLRDCEGMDTLFLITVIEHQSKVDYDMSFRLLRYIVQILTDYAKEAEGEREGITRQKEFHYPPILPIVFFDGPGQWTAKKDFRDRVYLKEVLGEFIPSFQYIVVPLSQYTNEELIEKRDELSLIMLVDKLRSASDFRELRKLPEGYLEEITRASPETVLELIGKIIAALLIRLNVPREEVEEFTDRIERREFAMLFENFEAYDVQETRRISRAEGKAEGKREGRAEGKAEGKAEGILEFLEEIGPVSDELRERIMSETDLELLRRWLKQAAKADSVETFVAEM</sequence>
<accession>A0A9D1UEG4</accession>
<feature type="domain" description="Transposase (putative) YhgA-like" evidence="1">
    <location>
        <begin position="41"/>
        <end position="223"/>
    </location>
</feature>
<dbReference type="EMBL" id="DXGF01000144">
    <property type="protein sequence ID" value="HIW84313.1"/>
    <property type="molecule type" value="Genomic_DNA"/>
</dbReference>
<dbReference type="InterPro" id="IPR006842">
    <property type="entry name" value="Transposase_31"/>
</dbReference>
<name>A0A9D1UEG4_9FIRM</name>
<reference evidence="2" key="1">
    <citation type="journal article" date="2021" name="PeerJ">
        <title>Extensive microbial diversity within the chicken gut microbiome revealed by metagenomics and culture.</title>
        <authorList>
            <person name="Gilroy R."/>
            <person name="Ravi A."/>
            <person name="Getino M."/>
            <person name="Pursley I."/>
            <person name="Horton D.L."/>
            <person name="Alikhan N.F."/>
            <person name="Baker D."/>
            <person name="Gharbi K."/>
            <person name="Hall N."/>
            <person name="Watson M."/>
            <person name="Adriaenssens E.M."/>
            <person name="Foster-Nyarko E."/>
            <person name="Jarju S."/>
            <person name="Secka A."/>
            <person name="Antonio M."/>
            <person name="Oren A."/>
            <person name="Chaudhuri R.R."/>
            <person name="La Ragione R."/>
            <person name="Hildebrand F."/>
            <person name="Pallen M.J."/>
        </authorList>
    </citation>
    <scope>NUCLEOTIDE SEQUENCE</scope>
    <source>
        <strain evidence="2">ChiSxjej1B13-11762</strain>
    </source>
</reference>
<dbReference type="Pfam" id="PF04754">
    <property type="entry name" value="Transposase_31"/>
    <property type="match status" value="1"/>
</dbReference>
<protein>
    <submittedName>
        <fullName evidence="2">Rpn family recombination-promoting nuclease/putative transposase</fullName>
    </submittedName>
</protein>
<reference evidence="2" key="2">
    <citation type="submission" date="2021-04" db="EMBL/GenBank/DDBJ databases">
        <authorList>
            <person name="Gilroy R."/>
        </authorList>
    </citation>
    <scope>NUCLEOTIDE SEQUENCE</scope>
    <source>
        <strain evidence="2">ChiSxjej1B13-11762</strain>
    </source>
</reference>
<comment type="caution">
    <text evidence="2">The sequence shown here is derived from an EMBL/GenBank/DDBJ whole genome shotgun (WGS) entry which is preliminary data.</text>
</comment>
<proteinExistence type="predicted"/>
<gene>
    <name evidence="2" type="ORF">H9873_08320</name>
</gene>